<name>A0A6J6GEM7_9ZZZZ</name>
<organism evidence="4">
    <name type="scientific">freshwater metagenome</name>
    <dbReference type="NCBI Taxonomy" id="449393"/>
    <lineage>
        <taxon>unclassified sequences</taxon>
        <taxon>metagenomes</taxon>
        <taxon>ecological metagenomes</taxon>
    </lineage>
</organism>
<dbReference type="Gene3D" id="3.90.1150.10">
    <property type="entry name" value="Aspartate Aminotransferase, domain 1"/>
    <property type="match status" value="1"/>
</dbReference>
<dbReference type="EMBL" id="CAEZTS010000225">
    <property type="protein sequence ID" value="CAB4595288.1"/>
    <property type="molecule type" value="Genomic_DNA"/>
</dbReference>
<evidence type="ECO:0000256" key="3">
    <source>
        <dbReference type="ARBA" id="ARBA00022898"/>
    </source>
</evidence>
<dbReference type="InterPro" id="IPR015422">
    <property type="entry name" value="PyrdxlP-dep_Trfase_small"/>
</dbReference>
<dbReference type="InterPro" id="IPR015421">
    <property type="entry name" value="PyrdxlP-dep_Trfase_major"/>
</dbReference>
<dbReference type="GO" id="GO:0004123">
    <property type="term" value="F:cystathionine gamma-lyase activity"/>
    <property type="evidence" value="ECO:0007669"/>
    <property type="project" value="TreeGrafter"/>
</dbReference>
<gene>
    <name evidence="4" type="ORF">UFOPK1722_01855</name>
</gene>
<reference evidence="4" key="1">
    <citation type="submission" date="2020-05" db="EMBL/GenBank/DDBJ databases">
        <authorList>
            <person name="Chiriac C."/>
            <person name="Salcher M."/>
            <person name="Ghai R."/>
            <person name="Kavagutti S V."/>
        </authorList>
    </citation>
    <scope>NUCLEOTIDE SEQUENCE</scope>
</reference>
<dbReference type="AlphaFoldDB" id="A0A6J6GEM7"/>
<accession>A0A6J6GEM7</accession>
<keyword evidence="3" id="KW-0663">Pyridoxal phosphate</keyword>
<comment type="cofactor">
    <cofactor evidence="1">
        <name>pyridoxal 5'-phosphate</name>
        <dbReference type="ChEBI" id="CHEBI:597326"/>
    </cofactor>
</comment>
<dbReference type="PIRSF" id="PIRSF001434">
    <property type="entry name" value="CGS"/>
    <property type="match status" value="1"/>
</dbReference>
<protein>
    <submittedName>
        <fullName evidence="4">Unannotated protein</fullName>
    </submittedName>
</protein>
<comment type="similarity">
    <text evidence="2">Belongs to the trans-sulfuration enzymes family.</text>
</comment>
<dbReference type="InterPro" id="IPR015424">
    <property type="entry name" value="PyrdxlP-dep_Trfase"/>
</dbReference>
<evidence type="ECO:0000313" key="4">
    <source>
        <dbReference type="EMBL" id="CAB4595288.1"/>
    </source>
</evidence>
<dbReference type="Pfam" id="PF01053">
    <property type="entry name" value="Cys_Met_Meta_PP"/>
    <property type="match status" value="2"/>
</dbReference>
<sequence length="355" mass="37401">MNPENLSPRTIAVSVGRPSGDGAPINQPIVLASNFRNAPDYARTDGTESWQALEHAVGALEGGRCVSFASGQGAVSAIIFALRPRVVIIPTVSYLGVRKLFELMGARDQLDTVQVEITDTPGVLAEVERRTLVHGADKVLLWIESPTNPTLDEGDVAALCAGAARLGARTAVDSTFATPMGQRALADGATVVMHSGTKFIGGHSDLMIGLASTTDDAVHDALVEARTFVGATPGALEAFLALRGLRTLPIRYEASTRNATELAARLRAHPGVEWAKNVGPMLSFILKDGASAADRACASVRVIVQATSLGGVESTMERRQKYAGDAHVNPGLIRMSVGIEDVEDLWRDLSSALAS</sequence>
<dbReference type="PANTHER" id="PTHR11808">
    <property type="entry name" value="TRANS-SULFURATION ENZYME FAMILY MEMBER"/>
    <property type="match status" value="1"/>
</dbReference>
<dbReference type="GO" id="GO:0003962">
    <property type="term" value="F:cystathionine gamma-synthase activity"/>
    <property type="evidence" value="ECO:0007669"/>
    <property type="project" value="TreeGrafter"/>
</dbReference>
<dbReference type="GO" id="GO:0005737">
    <property type="term" value="C:cytoplasm"/>
    <property type="evidence" value="ECO:0007669"/>
    <property type="project" value="TreeGrafter"/>
</dbReference>
<dbReference type="InterPro" id="IPR000277">
    <property type="entry name" value="Cys/Met-Metab_PyrdxlP-dep_enz"/>
</dbReference>
<dbReference type="GO" id="GO:0030170">
    <property type="term" value="F:pyridoxal phosphate binding"/>
    <property type="evidence" value="ECO:0007669"/>
    <property type="project" value="InterPro"/>
</dbReference>
<dbReference type="SUPFAM" id="SSF53383">
    <property type="entry name" value="PLP-dependent transferases"/>
    <property type="match status" value="1"/>
</dbReference>
<dbReference type="GO" id="GO:0019346">
    <property type="term" value="P:transsulfuration"/>
    <property type="evidence" value="ECO:0007669"/>
    <property type="project" value="InterPro"/>
</dbReference>
<dbReference type="GO" id="GO:0019343">
    <property type="term" value="P:cysteine biosynthetic process via cystathionine"/>
    <property type="evidence" value="ECO:0007669"/>
    <property type="project" value="TreeGrafter"/>
</dbReference>
<dbReference type="PANTHER" id="PTHR11808:SF15">
    <property type="entry name" value="CYSTATHIONINE GAMMA-LYASE"/>
    <property type="match status" value="1"/>
</dbReference>
<evidence type="ECO:0000256" key="2">
    <source>
        <dbReference type="ARBA" id="ARBA00009077"/>
    </source>
</evidence>
<evidence type="ECO:0000256" key="1">
    <source>
        <dbReference type="ARBA" id="ARBA00001933"/>
    </source>
</evidence>
<proteinExistence type="inferred from homology"/>
<dbReference type="Gene3D" id="3.40.640.10">
    <property type="entry name" value="Type I PLP-dependent aspartate aminotransferase-like (Major domain)"/>
    <property type="match status" value="1"/>
</dbReference>